<organism evidence="2 3">
    <name type="scientific">Helianthus annuus</name>
    <name type="common">Common sunflower</name>
    <dbReference type="NCBI Taxonomy" id="4232"/>
    <lineage>
        <taxon>Eukaryota</taxon>
        <taxon>Viridiplantae</taxon>
        <taxon>Streptophyta</taxon>
        <taxon>Embryophyta</taxon>
        <taxon>Tracheophyta</taxon>
        <taxon>Spermatophyta</taxon>
        <taxon>Magnoliopsida</taxon>
        <taxon>eudicotyledons</taxon>
        <taxon>Gunneridae</taxon>
        <taxon>Pentapetalae</taxon>
        <taxon>asterids</taxon>
        <taxon>campanulids</taxon>
        <taxon>Asterales</taxon>
        <taxon>Asteraceae</taxon>
        <taxon>Asteroideae</taxon>
        <taxon>Heliantheae alliance</taxon>
        <taxon>Heliantheae</taxon>
        <taxon>Helianthus</taxon>
    </lineage>
</organism>
<feature type="compositionally biased region" description="Basic and acidic residues" evidence="1">
    <location>
        <begin position="1"/>
        <end position="11"/>
    </location>
</feature>
<dbReference type="EMBL" id="MNCJ02000327">
    <property type="protein sequence ID" value="KAF5779373.1"/>
    <property type="molecule type" value="Genomic_DNA"/>
</dbReference>
<feature type="region of interest" description="Disordered" evidence="1">
    <location>
        <begin position="1"/>
        <end position="49"/>
    </location>
</feature>
<dbReference type="AlphaFoldDB" id="A0A9K3HJ67"/>
<accession>A0A9K3HJ67</accession>
<keyword evidence="3" id="KW-1185">Reference proteome</keyword>
<dbReference type="Gramene" id="mRNA:HanXRQr2_Chr12g0558641">
    <property type="protein sequence ID" value="CDS:HanXRQr2_Chr12g0558641.1"/>
    <property type="gene ID" value="HanXRQr2_Chr12g0558641"/>
</dbReference>
<dbReference type="Proteomes" id="UP000215914">
    <property type="component" value="Unassembled WGS sequence"/>
</dbReference>
<sequence>MRENDVREKPMKGRGSRSPQPDQGDDGDDSDNQIGSDALGFQFGIFETR</sequence>
<evidence type="ECO:0000313" key="2">
    <source>
        <dbReference type="EMBL" id="KAF5779373.1"/>
    </source>
</evidence>
<evidence type="ECO:0000256" key="1">
    <source>
        <dbReference type="SAM" id="MobiDB-lite"/>
    </source>
</evidence>
<reference evidence="2" key="2">
    <citation type="submission" date="2020-06" db="EMBL/GenBank/DDBJ databases">
        <title>Helianthus annuus Genome sequencing and assembly Release 2.</title>
        <authorList>
            <person name="Gouzy J."/>
            <person name="Langlade N."/>
            <person name="Munos S."/>
        </authorList>
    </citation>
    <scope>NUCLEOTIDE SEQUENCE</scope>
    <source>
        <tissue evidence="2">Leaves</tissue>
    </source>
</reference>
<gene>
    <name evidence="2" type="ORF">HanXRQr2_Chr12g0558641</name>
</gene>
<comment type="caution">
    <text evidence="2">The sequence shown here is derived from an EMBL/GenBank/DDBJ whole genome shotgun (WGS) entry which is preliminary data.</text>
</comment>
<evidence type="ECO:0000313" key="3">
    <source>
        <dbReference type="Proteomes" id="UP000215914"/>
    </source>
</evidence>
<proteinExistence type="predicted"/>
<protein>
    <submittedName>
        <fullName evidence="2">Uncharacterized protein</fullName>
    </submittedName>
</protein>
<reference evidence="2" key="1">
    <citation type="journal article" date="2017" name="Nature">
        <title>The sunflower genome provides insights into oil metabolism, flowering and Asterid evolution.</title>
        <authorList>
            <person name="Badouin H."/>
            <person name="Gouzy J."/>
            <person name="Grassa C.J."/>
            <person name="Murat F."/>
            <person name="Staton S.E."/>
            <person name="Cottret L."/>
            <person name="Lelandais-Briere C."/>
            <person name="Owens G.L."/>
            <person name="Carrere S."/>
            <person name="Mayjonade B."/>
            <person name="Legrand L."/>
            <person name="Gill N."/>
            <person name="Kane N.C."/>
            <person name="Bowers J.E."/>
            <person name="Hubner S."/>
            <person name="Bellec A."/>
            <person name="Berard A."/>
            <person name="Berges H."/>
            <person name="Blanchet N."/>
            <person name="Boniface M.C."/>
            <person name="Brunel D."/>
            <person name="Catrice O."/>
            <person name="Chaidir N."/>
            <person name="Claudel C."/>
            <person name="Donnadieu C."/>
            <person name="Faraut T."/>
            <person name="Fievet G."/>
            <person name="Helmstetter N."/>
            <person name="King M."/>
            <person name="Knapp S.J."/>
            <person name="Lai Z."/>
            <person name="Le Paslier M.C."/>
            <person name="Lippi Y."/>
            <person name="Lorenzon L."/>
            <person name="Mandel J.R."/>
            <person name="Marage G."/>
            <person name="Marchand G."/>
            <person name="Marquand E."/>
            <person name="Bret-Mestries E."/>
            <person name="Morien E."/>
            <person name="Nambeesan S."/>
            <person name="Nguyen T."/>
            <person name="Pegot-Espagnet P."/>
            <person name="Pouilly N."/>
            <person name="Raftis F."/>
            <person name="Sallet E."/>
            <person name="Schiex T."/>
            <person name="Thomas J."/>
            <person name="Vandecasteele C."/>
            <person name="Vares D."/>
            <person name="Vear F."/>
            <person name="Vautrin S."/>
            <person name="Crespi M."/>
            <person name="Mangin B."/>
            <person name="Burke J.M."/>
            <person name="Salse J."/>
            <person name="Munos S."/>
            <person name="Vincourt P."/>
            <person name="Rieseberg L.H."/>
            <person name="Langlade N.B."/>
        </authorList>
    </citation>
    <scope>NUCLEOTIDE SEQUENCE</scope>
    <source>
        <tissue evidence="2">Leaves</tissue>
    </source>
</reference>
<name>A0A9K3HJ67_HELAN</name>